<keyword evidence="2" id="KW-1185">Reference proteome</keyword>
<dbReference type="EMBL" id="JAAKZY010000246">
    <property type="protein sequence ID" value="NGO14261.1"/>
    <property type="molecule type" value="Genomic_DNA"/>
</dbReference>
<dbReference type="AlphaFoldDB" id="A0A6G4VJW5"/>
<evidence type="ECO:0000313" key="1">
    <source>
        <dbReference type="EMBL" id="NGO14261.1"/>
    </source>
</evidence>
<organism evidence="1 2">
    <name type="scientific">Streptomyces scabichelini</name>
    <dbReference type="NCBI Taxonomy" id="2711217"/>
    <lineage>
        <taxon>Bacteria</taxon>
        <taxon>Bacillati</taxon>
        <taxon>Actinomycetota</taxon>
        <taxon>Actinomycetes</taxon>
        <taxon>Kitasatosporales</taxon>
        <taxon>Streptomycetaceae</taxon>
        <taxon>Streptomyces</taxon>
    </lineage>
</organism>
<dbReference type="Proteomes" id="UP000472335">
    <property type="component" value="Unassembled WGS sequence"/>
</dbReference>
<gene>
    <name evidence="1" type="ORF">G5C60_43385</name>
</gene>
<protein>
    <submittedName>
        <fullName evidence="1">Uncharacterized protein</fullName>
    </submittedName>
</protein>
<accession>A0A6G4VJW5</accession>
<dbReference type="RefSeq" id="WP_165268469.1">
    <property type="nucleotide sequence ID" value="NZ_JAAKZY010000246.1"/>
</dbReference>
<name>A0A6G4VJW5_9ACTN</name>
<sequence length="140" mass="15028">MTKQEFDLPPKASPDIIAQRNALADHVCRALARAGIPVHRIVLGGESEDRPGAEVHVDPLADGGVLVEWNTGAELTAAALNIPPGELDPSNLPYAIRHYETVHTCMRAALLGILASARFHVEEADGHAYGTAVHVWGFRP</sequence>
<proteinExistence type="predicted"/>
<comment type="caution">
    <text evidence="1">The sequence shown here is derived from an EMBL/GenBank/DDBJ whole genome shotgun (WGS) entry which is preliminary data.</text>
</comment>
<evidence type="ECO:0000313" key="2">
    <source>
        <dbReference type="Proteomes" id="UP000472335"/>
    </source>
</evidence>
<reference evidence="1 2" key="1">
    <citation type="submission" date="2020-02" db="EMBL/GenBank/DDBJ databases">
        <title>Whole-genome analyses of novel actinobacteria.</title>
        <authorList>
            <person name="Sahin N."/>
            <person name="Gencbay T."/>
        </authorList>
    </citation>
    <scope>NUCLEOTIDE SEQUENCE [LARGE SCALE GENOMIC DNA]</scope>
    <source>
        <strain evidence="1 2">HC44</strain>
    </source>
</reference>